<dbReference type="EMBL" id="JAXAVX010000017">
    <property type="protein sequence ID" value="MDX8153625.1"/>
    <property type="molecule type" value="Genomic_DNA"/>
</dbReference>
<dbReference type="PANTHER" id="PTHR42718">
    <property type="entry name" value="MAJOR FACILITATOR SUPERFAMILY MULTIDRUG TRANSPORTER MFSC"/>
    <property type="match status" value="1"/>
</dbReference>
<dbReference type="PROSITE" id="PS50850">
    <property type="entry name" value="MFS"/>
    <property type="match status" value="1"/>
</dbReference>
<feature type="transmembrane region" description="Helical" evidence="6">
    <location>
        <begin position="408"/>
        <end position="430"/>
    </location>
</feature>
<feature type="transmembrane region" description="Helical" evidence="6">
    <location>
        <begin position="112"/>
        <end position="133"/>
    </location>
</feature>
<evidence type="ECO:0000313" key="8">
    <source>
        <dbReference type="EMBL" id="MDX8153625.1"/>
    </source>
</evidence>
<feature type="transmembrane region" description="Helical" evidence="6">
    <location>
        <begin position="354"/>
        <end position="372"/>
    </location>
</feature>
<feature type="transmembrane region" description="Helical" evidence="6">
    <location>
        <begin position="54"/>
        <end position="75"/>
    </location>
</feature>
<evidence type="ECO:0000256" key="2">
    <source>
        <dbReference type="ARBA" id="ARBA00022692"/>
    </source>
</evidence>
<dbReference type="Gene3D" id="1.20.1720.10">
    <property type="entry name" value="Multidrug resistance protein D"/>
    <property type="match status" value="1"/>
</dbReference>
<reference evidence="8 9" key="1">
    <citation type="submission" date="2023-11" db="EMBL/GenBank/DDBJ databases">
        <authorList>
            <person name="Xu M."/>
            <person name="Jiang T."/>
        </authorList>
    </citation>
    <scope>NUCLEOTIDE SEQUENCE [LARGE SCALE GENOMIC DNA]</scope>
    <source>
        <strain evidence="8 9">SD</strain>
    </source>
</reference>
<sequence length="662" mass="67145">MAALGGTTNRPGAGSVLASIARLVIAAGVALTLADASIVTLALPEILVRLDTDVSGVAAVIGVYTIVLAAAVLGAVPLRRRLGSGPLAAAGMTVFALACLACGVADTLPGLLAARAAQAIGAGVALVGAFGLLHRERPATRPDPLWVAAAVFGTAIGPPLGGALTELFDWRAIFLAQAPVAALAALACLARLDPSTPVGSRGERRSDDPAPTTRPAGPRDRAWPLPPERPGASTARPARHDAPTRVVPGEDPTAATRVRVPAAPTRDGEPVTVGDEAPAAVASTMDRWRVGVALALLAAALTAVLFLLVLLLVTGWAVSPLKAAVGVSLLPLAALAGVRIPGDPWLRACAGSGLVGAGVLALATLPTVGAAWVVLPQLLAGVGMGMALPAMAGELLPERTPREAGRLLALRHVGITVALLILAPVTAAQLDRTIDRTELQVVALVLDAKLPPQPKLEAVSPALGEVSIEDPRGALRGALDGQAARFASDPEQAATYAALTTRADETLVRAINEAFVPAFLITGALALLAALLVLPAPARHPTLAVLVVVLGLTVAGGQALMSRSARPPEVVIADPCPDRQLPSSGGVSGFVQDTALSGLDNAACRWGSSREELALAIGDPDRARAYERRYGHDPRDPISLLEGAITGGQGGFGDLVRNILGG</sequence>
<gene>
    <name evidence="8" type="ORF">SK069_18655</name>
</gene>
<feature type="transmembrane region" description="Helical" evidence="6">
    <location>
        <begin position="145"/>
        <end position="164"/>
    </location>
</feature>
<evidence type="ECO:0000256" key="3">
    <source>
        <dbReference type="ARBA" id="ARBA00022989"/>
    </source>
</evidence>
<comment type="subcellular location">
    <subcellularLocation>
        <location evidence="1">Cell membrane</location>
        <topology evidence="1">Multi-pass membrane protein</topology>
    </subcellularLocation>
</comment>
<dbReference type="InterPro" id="IPR036259">
    <property type="entry name" value="MFS_trans_sf"/>
</dbReference>
<dbReference type="SUPFAM" id="SSF103473">
    <property type="entry name" value="MFS general substrate transporter"/>
    <property type="match status" value="1"/>
</dbReference>
<evidence type="ECO:0000256" key="4">
    <source>
        <dbReference type="ARBA" id="ARBA00023136"/>
    </source>
</evidence>
<evidence type="ECO:0000256" key="1">
    <source>
        <dbReference type="ARBA" id="ARBA00004651"/>
    </source>
</evidence>
<protein>
    <submittedName>
        <fullName evidence="8">MFS transporter</fullName>
    </submittedName>
</protein>
<feature type="transmembrane region" description="Helical" evidence="6">
    <location>
        <begin position="378"/>
        <end position="396"/>
    </location>
</feature>
<keyword evidence="9" id="KW-1185">Reference proteome</keyword>
<feature type="domain" description="Major facilitator superfamily (MFS) profile" evidence="7">
    <location>
        <begin position="21"/>
        <end position="541"/>
    </location>
</feature>
<evidence type="ECO:0000313" key="9">
    <source>
        <dbReference type="Proteomes" id="UP001277761"/>
    </source>
</evidence>
<dbReference type="RefSeq" id="WP_319955775.1">
    <property type="nucleotide sequence ID" value="NZ_JAXAVX010000017.1"/>
</dbReference>
<dbReference type="PANTHER" id="PTHR42718:SF48">
    <property type="entry name" value="CONSERVED TWO-DOMAIN MEMBRANE PROTEIN-RELATED"/>
    <property type="match status" value="1"/>
</dbReference>
<dbReference type="InterPro" id="IPR020846">
    <property type="entry name" value="MFS_dom"/>
</dbReference>
<dbReference type="Pfam" id="PF07690">
    <property type="entry name" value="MFS_1"/>
    <property type="match status" value="1"/>
</dbReference>
<keyword evidence="3 6" id="KW-1133">Transmembrane helix</keyword>
<name>A0ABU4VP35_9ACTN</name>
<accession>A0ABU4VP35</accession>
<feature type="transmembrane region" description="Helical" evidence="6">
    <location>
        <begin position="170"/>
        <end position="192"/>
    </location>
</feature>
<feature type="transmembrane region" description="Helical" evidence="6">
    <location>
        <begin position="87"/>
        <end position="106"/>
    </location>
</feature>
<keyword evidence="4 6" id="KW-0472">Membrane</keyword>
<feature type="region of interest" description="Disordered" evidence="5">
    <location>
        <begin position="196"/>
        <end position="254"/>
    </location>
</feature>
<evidence type="ECO:0000256" key="6">
    <source>
        <dbReference type="SAM" id="Phobius"/>
    </source>
</evidence>
<dbReference type="InterPro" id="IPR011701">
    <property type="entry name" value="MFS"/>
</dbReference>
<feature type="transmembrane region" description="Helical" evidence="6">
    <location>
        <begin position="292"/>
        <end position="317"/>
    </location>
</feature>
<organism evidence="8 9">
    <name type="scientific">Patulibacter brassicae</name>
    <dbReference type="NCBI Taxonomy" id="1705717"/>
    <lineage>
        <taxon>Bacteria</taxon>
        <taxon>Bacillati</taxon>
        <taxon>Actinomycetota</taxon>
        <taxon>Thermoleophilia</taxon>
        <taxon>Solirubrobacterales</taxon>
        <taxon>Patulibacteraceae</taxon>
        <taxon>Patulibacter</taxon>
    </lineage>
</organism>
<evidence type="ECO:0000256" key="5">
    <source>
        <dbReference type="SAM" id="MobiDB-lite"/>
    </source>
</evidence>
<feature type="transmembrane region" description="Helical" evidence="6">
    <location>
        <begin position="323"/>
        <end position="342"/>
    </location>
</feature>
<feature type="transmembrane region" description="Helical" evidence="6">
    <location>
        <begin position="514"/>
        <end position="536"/>
    </location>
</feature>
<feature type="transmembrane region" description="Helical" evidence="6">
    <location>
        <begin position="543"/>
        <end position="561"/>
    </location>
</feature>
<evidence type="ECO:0000259" key="7">
    <source>
        <dbReference type="PROSITE" id="PS50850"/>
    </source>
</evidence>
<dbReference type="Proteomes" id="UP001277761">
    <property type="component" value="Unassembled WGS sequence"/>
</dbReference>
<keyword evidence="2 6" id="KW-0812">Transmembrane</keyword>
<proteinExistence type="predicted"/>
<comment type="caution">
    <text evidence="8">The sequence shown here is derived from an EMBL/GenBank/DDBJ whole genome shotgun (WGS) entry which is preliminary data.</text>
</comment>
<feature type="transmembrane region" description="Helical" evidence="6">
    <location>
        <begin position="12"/>
        <end position="34"/>
    </location>
</feature>